<dbReference type="SUPFAM" id="SSF51445">
    <property type="entry name" value="(Trans)glycosidases"/>
    <property type="match status" value="1"/>
</dbReference>
<dbReference type="GO" id="GO:0004556">
    <property type="term" value="F:alpha-amylase activity"/>
    <property type="evidence" value="ECO:0007669"/>
    <property type="project" value="TreeGrafter"/>
</dbReference>
<dbReference type="GO" id="GO:0009313">
    <property type="term" value="P:oligosaccharide catabolic process"/>
    <property type="evidence" value="ECO:0007669"/>
    <property type="project" value="TreeGrafter"/>
</dbReference>
<organism evidence="2 3">
    <name type="scientific">Edaphobacter aggregans</name>
    <dbReference type="NCBI Taxonomy" id="570835"/>
    <lineage>
        <taxon>Bacteria</taxon>
        <taxon>Pseudomonadati</taxon>
        <taxon>Acidobacteriota</taxon>
        <taxon>Terriglobia</taxon>
        <taxon>Terriglobales</taxon>
        <taxon>Acidobacteriaceae</taxon>
        <taxon>Edaphobacter</taxon>
    </lineage>
</organism>
<protein>
    <submittedName>
        <fullName evidence="2">Alpha amylase catalytic subunit</fullName>
    </submittedName>
</protein>
<accession>A0A428MKI9</accession>
<evidence type="ECO:0000256" key="1">
    <source>
        <dbReference type="SAM" id="SignalP"/>
    </source>
</evidence>
<feature type="chain" id="PRO_5019475145" evidence="1">
    <location>
        <begin position="24"/>
        <end position="423"/>
    </location>
</feature>
<dbReference type="InterPro" id="IPR017853">
    <property type="entry name" value="GH"/>
</dbReference>
<evidence type="ECO:0000313" key="3">
    <source>
        <dbReference type="Proteomes" id="UP000269669"/>
    </source>
</evidence>
<dbReference type="AlphaFoldDB" id="A0A428MKI9"/>
<dbReference type="CDD" id="cd00551">
    <property type="entry name" value="AmyAc_family"/>
    <property type="match status" value="1"/>
</dbReference>
<dbReference type="PANTHER" id="PTHR10357">
    <property type="entry name" value="ALPHA-AMYLASE FAMILY MEMBER"/>
    <property type="match status" value="1"/>
</dbReference>
<keyword evidence="3" id="KW-1185">Reference proteome</keyword>
<dbReference type="EMBL" id="RSDW01000001">
    <property type="protein sequence ID" value="RSL17329.1"/>
    <property type="molecule type" value="Genomic_DNA"/>
</dbReference>
<reference evidence="2 3" key="1">
    <citation type="submission" date="2018-12" db="EMBL/GenBank/DDBJ databases">
        <title>Sequencing of bacterial isolates from soil warming experiment in Harvard Forest, Massachusetts, USA.</title>
        <authorList>
            <person name="Deangelis K."/>
        </authorList>
    </citation>
    <scope>NUCLEOTIDE SEQUENCE [LARGE SCALE GENOMIC DNA]</scope>
    <source>
        <strain evidence="2 3">EB153</strain>
    </source>
</reference>
<dbReference type="PANTHER" id="PTHR10357:SF179">
    <property type="entry name" value="NEUTRAL AND BASIC AMINO ACID TRANSPORT PROTEIN RBAT"/>
    <property type="match status" value="1"/>
</dbReference>
<keyword evidence="1" id="KW-0732">Signal</keyword>
<feature type="signal peptide" evidence="1">
    <location>
        <begin position="1"/>
        <end position="23"/>
    </location>
</feature>
<evidence type="ECO:0000313" key="2">
    <source>
        <dbReference type="EMBL" id="RSL17329.1"/>
    </source>
</evidence>
<proteinExistence type="predicted"/>
<sequence>MPSRRAFLLTFLLSATAFPQTLARPGWVGSGMSSSPWWKHAVIYHANPSGFNDIQGMIQRLDYIHSLGADALLLTPLLPDPTQPPSIAAVDEVDDLIHQASRNNIRVLLELDPHTTDPTAAARFWLNRGIAGFHITSTNTTTSQIADLRKLISSYVGQRILITDATPTLDSQPKPASTHETPQLLLNPTLATSTQLNTATFRTTIDATQDTLQSSRNMPVLLTDGPAYPRSFTRFADGKHDLEIAKILATILLTTRSAALIYYGQELGLPADSDPATAIHWDAPPAPAKGKTAPPPDPANPNVALQDADPQSLLNWYRQLSALHHSNPTINAGANITLNHDDQNVLTWVRKPQAVTPISPAIVIICNLSAQPAQLSLKADMQRLHLKGSFLRAIVRSDNATGPMHLESMTIPPYGVYIGELRY</sequence>
<dbReference type="Gene3D" id="3.20.20.80">
    <property type="entry name" value="Glycosidases"/>
    <property type="match status" value="1"/>
</dbReference>
<comment type="caution">
    <text evidence="2">The sequence shown here is derived from an EMBL/GenBank/DDBJ whole genome shotgun (WGS) entry which is preliminary data.</text>
</comment>
<dbReference type="RefSeq" id="WP_185827151.1">
    <property type="nucleotide sequence ID" value="NZ_RSDW01000001.1"/>
</dbReference>
<name>A0A428MKI9_9BACT</name>
<gene>
    <name evidence="2" type="ORF">EDE15_2859</name>
</gene>
<dbReference type="Proteomes" id="UP000269669">
    <property type="component" value="Unassembled WGS sequence"/>
</dbReference>